<organism evidence="4 5">
    <name type="scientific">Antricoccus suffuscus</name>
    <dbReference type="NCBI Taxonomy" id="1629062"/>
    <lineage>
        <taxon>Bacteria</taxon>
        <taxon>Bacillati</taxon>
        <taxon>Actinomycetota</taxon>
        <taxon>Actinomycetes</taxon>
        <taxon>Geodermatophilales</taxon>
        <taxon>Antricoccaceae</taxon>
        <taxon>Antricoccus</taxon>
    </lineage>
</organism>
<dbReference type="InterPro" id="IPR002347">
    <property type="entry name" value="SDR_fam"/>
</dbReference>
<evidence type="ECO:0000256" key="3">
    <source>
        <dbReference type="RuleBase" id="RU000363"/>
    </source>
</evidence>
<reference evidence="4 5" key="1">
    <citation type="submission" date="2018-03" db="EMBL/GenBank/DDBJ databases">
        <title>Genomic Encyclopedia of Archaeal and Bacterial Type Strains, Phase II (KMG-II): from individual species to whole genera.</title>
        <authorList>
            <person name="Goeker M."/>
        </authorList>
    </citation>
    <scope>NUCLEOTIDE SEQUENCE [LARGE SCALE GENOMIC DNA]</scope>
    <source>
        <strain evidence="4 5">DSM 100065</strain>
    </source>
</reference>
<dbReference type="PANTHER" id="PTHR42901">
    <property type="entry name" value="ALCOHOL DEHYDROGENASE"/>
    <property type="match status" value="1"/>
</dbReference>
<dbReference type="PRINTS" id="PR00081">
    <property type="entry name" value="GDHRDH"/>
</dbReference>
<dbReference type="Proteomes" id="UP000237752">
    <property type="component" value="Unassembled WGS sequence"/>
</dbReference>
<sequence>MSNSPVAVVTGASSGIGAATARQLSAAGYSVIVGARRVDRLLAIADEIGGQALPLDVTSDESVTQFVAQLDRVDVLVNNAGGAIGTDTIADAKPDEWQAMYSTNVLGTLRMTKALLPKLIESGAGTILLVSSTAGLGVYEGGGGYTAAKHGEHAMAGTLRLELSGQPVRVIEINPGMVKTEEFSLNRFHGDQAKADKVYAGVEKPLTADDVADAITWCITRPQHVNIDTMTIRPIAQASNYKVHRVLPPER</sequence>
<dbReference type="Gene3D" id="3.40.50.720">
    <property type="entry name" value="NAD(P)-binding Rossmann-like Domain"/>
    <property type="match status" value="1"/>
</dbReference>
<protein>
    <submittedName>
        <fullName evidence="4">NADP-dependent 3-hydroxy acid dehydrogenase YdfG</fullName>
    </submittedName>
</protein>
<dbReference type="AlphaFoldDB" id="A0A2T0YYT8"/>
<dbReference type="InterPro" id="IPR036291">
    <property type="entry name" value="NAD(P)-bd_dom_sf"/>
</dbReference>
<comment type="caution">
    <text evidence="4">The sequence shown here is derived from an EMBL/GenBank/DDBJ whole genome shotgun (WGS) entry which is preliminary data.</text>
</comment>
<dbReference type="OrthoDB" id="9775296at2"/>
<dbReference type="PRINTS" id="PR00080">
    <property type="entry name" value="SDRFAMILY"/>
</dbReference>
<dbReference type="PANTHER" id="PTHR42901:SF1">
    <property type="entry name" value="ALCOHOL DEHYDROGENASE"/>
    <property type="match status" value="1"/>
</dbReference>
<evidence type="ECO:0000256" key="1">
    <source>
        <dbReference type="ARBA" id="ARBA00006484"/>
    </source>
</evidence>
<keyword evidence="5" id="KW-1185">Reference proteome</keyword>
<dbReference type="FunFam" id="3.40.50.720:FF:000047">
    <property type="entry name" value="NADP-dependent L-serine/L-allo-threonine dehydrogenase"/>
    <property type="match status" value="1"/>
</dbReference>
<dbReference type="Pfam" id="PF00106">
    <property type="entry name" value="adh_short"/>
    <property type="match status" value="1"/>
</dbReference>
<dbReference type="RefSeq" id="WP_106351176.1">
    <property type="nucleotide sequence ID" value="NZ_PVUE01000034.1"/>
</dbReference>
<dbReference type="EMBL" id="PVUE01000034">
    <property type="protein sequence ID" value="PRZ29269.1"/>
    <property type="molecule type" value="Genomic_DNA"/>
</dbReference>
<accession>A0A2T0YYT8</accession>
<dbReference type="GO" id="GO:0016616">
    <property type="term" value="F:oxidoreductase activity, acting on the CH-OH group of donors, NAD or NADP as acceptor"/>
    <property type="evidence" value="ECO:0007669"/>
    <property type="project" value="UniProtKB-ARBA"/>
</dbReference>
<proteinExistence type="inferred from homology"/>
<evidence type="ECO:0000313" key="4">
    <source>
        <dbReference type="EMBL" id="PRZ29269.1"/>
    </source>
</evidence>
<evidence type="ECO:0000313" key="5">
    <source>
        <dbReference type="Proteomes" id="UP000237752"/>
    </source>
</evidence>
<name>A0A2T0YYT8_9ACTN</name>
<keyword evidence="2" id="KW-0560">Oxidoreductase</keyword>
<dbReference type="SUPFAM" id="SSF51735">
    <property type="entry name" value="NAD(P)-binding Rossmann-fold domains"/>
    <property type="match status" value="1"/>
</dbReference>
<comment type="similarity">
    <text evidence="1 3">Belongs to the short-chain dehydrogenases/reductases (SDR) family.</text>
</comment>
<evidence type="ECO:0000256" key="2">
    <source>
        <dbReference type="ARBA" id="ARBA00023002"/>
    </source>
</evidence>
<gene>
    <name evidence="4" type="ORF">CLV47_1349</name>
</gene>